<accession>A0A1J8QNE9</accession>
<sequence>MNTHLESSPPPWGVETLTLSGKITLWHSLMSTAEGSAFLASITHLIFLSPTHFTPYCLSNHDSCIDDEKGYDPPGWLVIVSWASFKSVQTVSLPFPHVFVPNERLIDRTDVHVELLTLSTSSGRRSWVLEKIRRYIENRKGRVSLVYVRAALYQGPVYRIGVYRIIGSQELSAYLAWEEAWACGLRTMEQPLQSSESSTTSE</sequence>
<dbReference type="OrthoDB" id="10523118at2759"/>
<comment type="caution">
    <text evidence="1">The sequence shown here is derived from an EMBL/GenBank/DDBJ whole genome shotgun (WGS) entry which is preliminary data.</text>
</comment>
<dbReference type="Proteomes" id="UP000183567">
    <property type="component" value="Unassembled WGS sequence"/>
</dbReference>
<protein>
    <submittedName>
        <fullName evidence="1">Uncharacterized protein</fullName>
    </submittedName>
</protein>
<dbReference type="STRING" id="180088.A0A1J8QNE9"/>
<evidence type="ECO:0000313" key="2">
    <source>
        <dbReference type="Proteomes" id="UP000183567"/>
    </source>
</evidence>
<proteinExistence type="predicted"/>
<gene>
    <name evidence="1" type="ORF">AZE42_12416</name>
</gene>
<name>A0A1J8QNE9_9AGAM</name>
<dbReference type="AlphaFoldDB" id="A0A1J8QNE9"/>
<organism evidence="1 2">
    <name type="scientific">Rhizopogon vesiculosus</name>
    <dbReference type="NCBI Taxonomy" id="180088"/>
    <lineage>
        <taxon>Eukaryota</taxon>
        <taxon>Fungi</taxon>
        <taxon>Dikarya</taxon>
        <taxon>Basidiomycota</taxon>
        <taxon>Agaricomycotina</taxon>
        <taxon>Agaricomycetes</taxon>
        <taxon>Agaricomycetidae</taxon>
        <taxon>Boletales</taxon>
        <taxon>Suillineae</taxon>
        <taxon>Rhizopogonaceae</taxon>
        <taxon>Rhizopogon</taxon>
    </lineage>
</organism>
<dbReference type="EMBL" id="LVVM01004223">
    <property type="protein sequence ID" value="OJA13300.1"/>
    <property type="molecule type" value="Genomic_DNA"/>
</dbReference>
<evidence type="ECO:0000313" key="1">
    <source>
        <dbReference type="EMBL" id="OJA13300.1"/>
    </source>
</evidence>
<reference evidence="1 2" key="1">
    <citation type="submission" date="2016-03" db="EMBL/GenBank/DDBJ databases">
        <title>Comparative genomics of the ectomycorrhizal sister species Rhizopogon vinicolor and Rhizopogon vesiculosus (Basidiomycota: Boletales) reveals a divergence of the mating type B locus.</title>
        <authorList>
            <person name="Mujic A.B."/>
            <person name="Kuo A."/>
            <person name="Tritt A."/>
            <person name="Lipzen A."/>
            <person name="Chen C."/>
            <person name="Johnson J."/>
            <person name="Sharma A."/>
            <person name="Barry K."/>
            <person name="Grigoriev I.V."/>
            <person name="Spatafora J.W."/>
        </authorList>
    </citation>
    <scope>NUCLEOTIDE SEQUENCE [LARGE SCALE GENOMIC DNA]</scope>
    <source>
        <strain evidence="1 2">AM-OR11-056</strain>
    </source>
</reference>
<keyword evidence="2" id="KW-1185">Reference proteome</keyword>